<name>A0AAD7QJX5_QUISA</name>
<dbReference type="Pfam" id="PF24626">
    <property type="entry name" value="SH3_Tf2-1"/>
    <property type="match status" value="1"/>
</dbReference>
<dbReference type="InterPro" id="IPR056924">
    <property type="entry name" value="SH3_Tf2-1"/>
</dbReference>
<dbReference type="GO" id="GO:0003676">
    <property type="term" value="F:nucleic acid binding"/>
    <property type="evidence" value="ECO:0007669"/>
    <property type="project" value="InterPro"/>
</dbReference>
<sequence length="155" mass="18133">MLRAYVMDFEGSWDQHLPFMEFAYNNRYHSSIRMAPFEVLYGRKCRSLVGWFKTGDHQLLGPELIQDAIEKVQMIRDRLRIAQSRHKSYTDIHRRQLEFEVTDHVFLKVSPFKGAMRFGKKGKLSPIIIRPFQILDKIGTVAYKLALLLELGSTS</sequence>
<dbReference type="SUPFAM" id="SSF53098">
    <property type="entry name" value="Ribonuclease H-like"/>
    <property type="match status" value="1"/>
</dbReference>
<dbReference type="PANTHER" id="PTHR45835">
    <property type="entry name" value="YALI0A06105P"/>
    <property type="match status" value="1"/>
</dbReference>
<accession>A0AAD7QJX5</accession>
<dbReference type="EMBL" id="JARAOO010000001">
    <property type="protein sequence ID" value="KAJ7982753.1"/>
    <property type="molecule type" value="Genomic_DNA"/>
</dbReference>
<comment type="caution">
    <text evidence="2">The sequence shown here is derived from an EMBL/GenBank/DDBJ whole genome shotgun (WGS) entry which is preliminary data.</text>
</comment>
<dbReference type="InterPro" id="IPR012337">
    <property type="entry name" value="RNaseH-like_sf"/>
</dbReference>
<protein>
    <submittedName>
        <fullName evidence="2">Retrotransposon protein, Ty3-gypsy subclass</fullName>
    </submittedName>
</protein>
<organism evidence="2 3">
    <name type="scientific">Quillaja saponaria</name>
    <name type="common">Soap bark tree</name>
    <dbReference type="NCBI Taxonomy" id="32244"/>
    <lineage>
        <taxon>Eukaryota</taxon>
        <taxon>Viridiplantae</taxon>
        <taxon>Streptophyta</taxon>
        <taxon>Embryophyta</taxon>
        <taxon>Tracheophyta</taxon>
        <taxon>Spermatophyta</taxon>
        <taxon>Magnoliopsida</taxon>
        <taxon>eudicotyledons</taxon>
        <taxon>Gunneridae</taxon>
        <taxon>Pentapetalae</taxon>
        <taxon>rosids</taxon>
        <taxon>fabids</taxon>
        <taxon>Fabales</taxon>
        <taxon>Quillajaceae</taxon>
        <taxon>Quillaja</taxon>
    </lineage>
</organism>
<proteinExistence type="predicted"/>
<dbReference type="InterPro" id="IPR036397">
    <property type="entry name" value="RNaseH_sf"/>
</dbReference>
<evidence type="ECO:0000259" key="1">
    <source>
        <dbReference type="Pfam" id="PF24626"/>
    </source>
</evidence>
<keyword evidence="3" id="KW-1185">Reference proteome</keyword>
<feature type="domain" description="Tf2-1-like SH3-like" evidence="1">
    <location>
        <begin position="103"/>
        <end position="151"/>
    </location>
</feature>
<evidence type="ECO:0000313" key="2">
    <source>
        <dbReference type="EMBL" id="KAJ7982753.1"/>
    </source>
</evidence>
<reference evidence="2 3" key="1">
    <citation type="journal article" date="2023" name="Science">
        <title>Elucidation of the pathway for biosynthesis of saponin adjuvants from the soapbark tree.</title>
        <authorList>
            <person name="Reed J."/>
            <person name="Orme A."/>
            <person name="El-Demerdash A."/>
            <person name="Owen C."/>
            <person name="Martin L.B.B."/>
            <person name="Misra R.C."/>
            <person name="Kikuchi S."/>
            <person name="Rejzek M."/>
            <person name="Martin A.C."/>
            <person name="Harkess A."/>
            <person name="Leebens-Mack J."/>
            <person name="Louveau T."/>
            <person name="Stephenson M.J."/>
            <person name="Osbourn A."/>
        </authorList>
    </citation>
    <scope>NUCLEOTIDE SEQUENCE [LARGE SCALE GENOMIC DNA]</scope>
    <source>
        <strain evidence="2">S10</strain>
    </source>
</reference>
<dbReference type="Proteomes" id="UP001163823">
    <property type="component" value="Chromosome 1"/>
</dbReference>
<evidence type="ECO:0000313" key="3">
    <source>
        <dbReference type="Proteomes" id="UP001163823"/>
    </source>
</evidence>
<dbReference type="Gene3D" id="3.30.420.10">
    <property type="entry name" value="Ribonuclease H-like superfamily/Ribonuclease H"/>
    <property type="match status" value="1"/>
</dbReference>
<dbReference type="AlphaFoldDB" id="A0AAD7QJX5"/>
<dbReference type="PANTHER" id="PTHR45835:SF99">
    <property type="entry name" value="CHROMO DOMAIN-CONTAINING PROTEIN-RELATED"/>
    <property type="match status" value="1"/>
</dbReference>
<dbReference type="KEGG" id="qsa:O6P43_001840"/>
<gene>
    <name evidence="2" type="ORF">O6P43_001840</name>
</gene>